<dbReference type="GO" id="GO:0008270">
    <property type="term" value="F:zinc ion binding"/>
    <property type="evidence" value="ECO:0007669"/>
    <property type="project" value="UniProtKB-KW"/>
</dbReference>
<dbReference type="OrthoDB" id="1745472at2759"/>
<dbReference type="PROSITE" id="PS50158">
    <property type="entry name" value="ZF_CCHC"/>
    <property type="match status" value="1"/>
</dbReference>
<comment type="caution">
    <text evidence="3">The sequence shown here is derived from an EMBL/GenBank/DDBJ whole genome shotgun (WGS) entry which is preliminary data.</text>
</comment>
<feature type="domain" description="CCHC-type" evidence="2">
    <location>
        <begin position="146"/>
        <end position="159"/>
    </location>
</feature>
<sequence>CVKSGNKGVFVIGVLMNLEFFRSETKEYPKHIGEGLLSYLMVFNDFLNDFKSIFFDHNTGTVSAYTQDINQHTHTIGWADTPLMSLYQHSLKEKIQLAAVMSNIEGVRQSRPTPNPNAMELSAFQKAPINRLSNAKHARWVQLNLCFHCSQVGHISHRCLNGGGNQLSWRQPQGQ</sequence>
<organism evidence="3 4">
    <name type="scientific">Puccinia sorghi</name>
    <dbReference type="NCBI Taxonomy" id="27349"/>
    <lineage>
        <taxon>Eukaryota</taxon>
        <taxon>Fungi</taxon>
        <taxon>Dikarya</taxon>
        <taxon>Basidiomycota</taxon>
        <taxon>Pucciniomycotina</taxon>
        <taxon>Pucciniomycetes</taxon>
        <taxon>Pucciniales</taxon>
        <taxon>Pucciniaceae</taxon>
        <taxon>Puccinia</taxon>
    </lineage>
</organism>
<dbReference type="InterPro" id="IPR001878">
    <property type="entry name" value="Znf_CCHC"/>
</dbReference>
<dbReference type="VEuPathDB" id="FungiDB:VP01_1189g2"/>
<name>A0A0L6VQV1_9BASI</name>
<keyword evidence="1" id="KW-0862">Zinc</keyword>
<reference evidence="3 4" key="1">
    <citation type="submission" date="2015-08" db="EMBL/GenBank/DDBJ databases">
        <title>Next Generation Sequencing and Analysis of the Genome of Puccinia sorghi L Schw, the Causal Agent of Maize Common Rust.</title>
        <authorList>
            <person name="Rochi L."/>
            <person name="Burguener G."/>
            <person name="Darino M."/>
            <person name="Turjanski A."/>
            <person name="Kreff E."/>
            <person name="Dieguez M.J."/>
            <person name="Sacco F."/>
        </authorList>
    </citation>
    <scope>NUCLEOTIDE SEQUENCE [LARGE SCALE GENOMIC DNA]</scope>
    <source>
        <strain evidence="3 4">RO10H11247</strain>
    </source>
</reference>
<evidence type="ECO:0000259" key="2">
    <source>
        <dbReference type="PROSITE" id="PS50158"/>
    </source>
</evidence>
<protein>
    <recommendedName>
        <fullName evidence="2">CCHC-type domain-containing protein</fullName>
    </recommendedName>
</protein>
<keyword evidence="1" id="KW-0479">Metal-binding</keyword>
<accession>A0A0L6VQV1</accession>
<feature type="non-terminal residue" evidence="3">
    <location>
        <position position="1"/>
    </location>
</feature>
<proteinExistence type="predicted"/>
<gene>
    <name evidence="3" type="ORF">VP01_1189g2</name>
</gene>
<keyword evidence="1" id="KW-0863">Zinc-finger</keyword>
<evidence type="ECO:0000313" key="3">
    <source>
        <dbReference type="EMBL" id="KNZ63098.1"/>
    </source>
</evidence>
<keyword evidence="4" id="KW-1185">Reference proteome</keyword>
<dbReference type="Proteomes" id="UP000037035">
    <property type="component" value="Unassembled WGS sequence"/>
</dbReference>
<evidence type="ECO:0000256" key="1">
    <source>
        <dbReference type="PROSITE-ProRule" id="PRU00047"/>
    </source>
</evidence>
<dbReference type="AlphaFoldDB" id="A0A0L6VQV1"/>
<evidence type="ECO:0000313" key="4">
    <source>
        <dbReference type="Proteomes" id="UP000037035"/>
    </source>
</evidence>
<dbReference type="EMBL" id="LAVV01002109">
    <property type="protein sequence ID" value="KNZ63098.1"/>
    <property type="molecule type" value="Genomic_DNA"/>
</dbReference>
<dbReference type="GO" id="GO:0003676">
    <property type="term" value="F:nucleic acid binding"/>
    <property type="evidence" value="ECO:0007669"/>
    <property type="project" value="InterPro"/>
</dbReference>